<keyword evidence="3" id="KW-1185">Reference proteome</keyword>
<dbReference type="KEGG" id="mym:A176_003432"/>
<keyword evidence="1" id="KW-0812">Transmembrane</keyword>
<gene>
    <name evidence="2" type="ORF">A176_003432</name>
</gene>
<sequence>MQGLVPGKPLLAGMPVLVVALAAVLLVVYRRLQDAKY</sequence>
<organism evidence="2 3">
    <name type="scientific">Pseudomyxococcus hansupus</name>
    <dbReference type="NCBI Taxonomy" id="1297742"/>
    <lineage>
        <taxon>Bacteria</taxon>
        <taxon>Pseudomonadati</taxon>
        <taxon>Myxococcota</taxon>
        <taxon>Myxococcia</taxon>
        <taxon>Myxococcales</taxon>
        <taxon>Cystobacterineae</taxon>
        <taxon>Myxococcaceae</taxon>
        <taxon>Pseudomyxococcus</taxon>
    </lineage>
</organism>
<evidence type="ECO:0000256" key="1">
    <source>
        <dbReference type="SAM" id="Phobius"/>
    </source>
</evidence>
<reference evidence="2 3" key="1">
    <citation type="journal article" date="2016" name="PLoS ONE">
        <title>Complete Genome Sequence and Comparative Genomics of a Novel Myxobacterium Myxococcus hansupus.</title>
        <authorList>
            <person name="Sharma G."/>
            <person name="Narwani T."/>
            <person name="Subramanian S."/>
        </authorList>
    </citation>
    <scope>NUCLEOTIDE SEQUENCE [LARGE SCALE GENOMIC DNA]</scope>
    <source>
        <strain evidence="3">mixupus</strain>
    </source>
</reference>
<evidence type="ECO:0000313" key="3">
    <source>
        <dbReference type="Proteomes" id="UP000009026"/>
    </source>
</evidence>
<dbReference type="Proteomes" id="UP000009026">
    <property type="component" value="Chromosome"/>
</dbReference>
<feature type="transmembrane region" description="Helical" evidence="1">
    <location>
        <begin position="12"/>
        <end position="29"/>
    </location>
</feature>
<proteinExistence type="predicted"/>
<dbReference type="STRING" id="1297742.A176_003432"/>
<dbReference type="AlphaFoldDB" id="A0A0H4WYV2"/>
<dbReference type="PATRIC" id="fig|1297742.4.peg.3461"/>
<evidence type="ECO:0000313" key="2">
    <source>
        <dbReference type="EMBL" id="AKQ66520.1"/>
    </source>
</evidence>
<keyword evidence="1" id="KW-0472">Membrane</keyword>
<protein>
    <submittedName>
        <fullName evidence="2">Uncharacterized protein</fullName>
    </submittedName>
</protein>
<dbReference type="EMBL" id="CP012109">
    <property type="protein sequence ID" value="AKQ66520.1"/>
    <property type="molecule type" value="Genomic_DNA"/>
</dbReference>
<keyword evidence="1" id="KW-1133">Transmembrane helix</keyword>
<name>A0A0H4WYV2_9BACT</name>
<accession>A0A0H4WYV2</accession>